<sequence length="263" mass="28684">MHCMILAGGTVGPDDPLYAYTQGRPKALIDMAGQTMLERVVAALQGSPHVEDIVVVGIPAETLADAGLSFARPIAALPDAGSMIANMLAGAAWLRHNRPGAEVILGCSADIPTITRQTVDEFVEACRPWDKGVYYNLVSRARLEARFPNSRRTYSRYRDVEAAGGDMVIARLDVLDNNRALIDSLTKARKQPWRIAALVGPRLLIKFLFHRVTITDIEHTAGRIIGAPVKVILDGPPELAMDADKPFQVDILRADIAHHHTTL</sequence>
<dbReference type="InterPro" id="IPR029044">
    <property type="entry name" value="Nucleotide-diphossugar_trans"/>
</dbReference>
<dbReference type="GO" id="GO:0016779">
    <property type="term" value="F:nucleotidyltransferase activity"/>
    <property type="evidence" value="ECO:0007669"/>
    <property type="project" value="UniProtKB-ARBA"/>
</dbReference>
<dbReference type="Pfam" id="PF12804">
    <property type="entry name" value="NTP_transf_3"/>
    <property type="match status" value="1"/>
</dbReference>
<dbReference type="Proteomes" id="UP000215027">
    <property type="component" value="Chromosome I"/>
</dbReference>
<dbReference type="OrthoDB" id="159246at2"/>
<keyword evidence="3" id="KW-1185">Reference proteome</keyword>
<dbReference type="EMBL" id="LN890655">
    <property type="protein sequence ID" value="CUS02756.2"/>
    <property type="molecule type" value="Genomic_DNA"/>
</dbReference>
<dbReference type="Gene3D" id="3.90.550.10">
    <property type="entry name" value="Spore Coat Polysaccharide Biosynthesis Protein SpsA, Chain A"/>
    <property type="match status" value="1"/>
</dbReference>
<dbReference type="AlphaFoldDB" id="A0A160SZD3"/>
<dbReference type="KEGG" id="pbf:CFX0092_A0878"/>
<evidence type="ECO:0000313" key="3">
    <source>
        <dbReference type="Proteomes" id="UP000215027"/>
    </source>
</evidence>
<dbReference type="SUPFAM" id="SSF53448">
    <property type="entry name" value="Nucleotide-diphospho-sugar transferases"/>
    <property type="match status" value="1"/>
</dbReference>
<dbReference type="RefSeq" id="WP_095042332.1">
    <property type="nucleotide sequence ID" value="NZ_LN890655.1"/>
</dbReference>
<evidence type="ECO:0000259" key="1">
    <source>
        <dbReference type="Pfam" id="PF12804"/>
    </source>
</evidence>
<reference evidence="2" key="1">
    <citation type="submission" date="2016-01" db="EMBL/GenBank/DDBJ databases">
        <authorList>
            <person name="Mcilroy J.S."/>
            <person name="Karst M S."/>
            <person name="Albertsen M."/>
        </authorList>
    </citation>
    <scope>NUCLEOTIDE SEQUENCE</scope>
    <source>
        <strain evidence="2">Cfx-K</strain>
    </source>
</reference>
<evidence type="ECO:0000313" key="2">
    <source>
        <dbReference type="EMBL" id="CUS02756.2"/>
    </source>
</evidence>
<organism evidence="2 3">
    <name type="scientific">Candidatus Promineifilum breve</name>
    <dbReference type="NCBI Taxonomy" id="1806508"/>
    <lineage>
        <taxon>Bacteria</taxon>
        <taxon>Bacillati</taxon>
        <taxon>Chloroflexota</taxon>
        <taxon>Ardenticatenia</taxon>
        <taxon>Candidatus Promineifilales</taxon>
        <taxon>Candidatus Promineifilaceae</taxon>
        <taxon>Candidatus Promineifilum</taxon>
    </lineage>
</organism>
<gene>
    <name evidence="2" type="ORF">CFX0092_A0878</name>
</gene>
<protein>
    <recommendedName>
        <fullName evidence="1">MobA-like NTP transferase domain-containing protein</fullName>
    </recommendedName>
</protein>
<dbReference type="InterPro" id="IPR025877">
    <property type="entry name" value="MobA-like_NTP_Trfase"/>
</dbReference>
<accession>A0A160SZD3</accession>
<proteinExistence type="predicted"/>
<feature type="domain" description="MobA-like NTP transferase" evidence="1">
    <location>
        <begin position="22"/>
        <end position="135"/>
    </location>
</feature>
<name>A0A160SZD3_9CHLR</name>